<feature type="transmembrane region" description="Helical" evidence="9">
    <location>
        <begin position="322"/>
        <end position="341"/>
    </location>
</feature>
<evidence type="ECO:0000259" key="10">
    <source>
        <dbReference type="Pfam" id="PF01490"/>
    </source>
</evidence>
<feature type="transmembrane region" description="Helical" evidence="9">
    <location>
        <begin position="140"/>
        <end position="156"/>
    </location>
</feature>
<feature type="transmembrane region" description="Helical" evidence="9">
    <location>
        <begin position="28"/>
        <end position="48"/>
    </location>
</feature>
<sequence length="559" mass="61536">MTRPTSRPPVRSDSNQQLGAGKCSVLEVSFNILNCTVGSGILALSFAIKESGFGLGIVLSVIVAILCWLALYILIISGQKIGVYKYAMLCEATMGNAGFYMLNGVIFFQSAGACITYMIVVGDTIPIILDLLGFEFERRWIIFVSSLIFILPLLFYRSIGSLAKVSIVSVMCLPPILFVVAIRVFHYAPDHKRSYDFIGNNVFPAIGVMAFAMLSTQTAFLNFTTMAKPTRRHWGQATGIAVSLSWLISFVFAIIGFIAFGEDIQPNIFNSFPLTDELINYGRGLLGFSMFLTFPQAFYPARAALHKVLGHENNHLEPTDKEHLYTTIGLFLPILACGVFISDLGLLYQLIGGFCSTSLAYIFPALCYFLIFWKKPARCNSLLDEDEHGQGCLEDEDSDENEEDEDDLAEHAIGDVEGQKKNKALLESAEQRRSRKRKERAILSASEHSQHPLHETTPILTATGDHLRPASYGGTASVHHPSHFSTLSPSSSITSTESGGLAGDEHGGSRRRARRKHANRKKGETELWLDIGAGVLLVFGVFVMILSTTITIKKMAGYM</sequence>
<keyword evidence="7 9" id="KW-0472">Membrane</keyword>
<dbReference type="PANTHER" id="PTHR22950:SF458">
    <property type="entry name" value="SODIUM-COUPLED NEUTRAL AMINO ACID TRANSPORTER 11-RELATED"/>
    <property type="match status" value="1"/>
</dbReference>
<organism evidence="11 12">
    <name type="scientific">Entomortierella parvispora</name>
    <dbReference type="NCBI Taxonomy" id="205924"/>
    <lineage>
        <taxon>Eukaryota</taxon>
        <taxon>Fungi</taxon>
        <taxon>Fungi incertae sedis</taxon>
        <taxon>Mucoromycota</taxon>
        <taxon>Mortierellomycotina</taxon>
        <taxon>Mortierellomycetes</taxon>
        <taxon>Mortierellales</taxon>
        <taxon>Mortierellaceae</taxon>
        <taxon>Entomortierella</taxon>
    </lineage>
</organism>
<evidence type="ECO:0000256" key="1">
    <source>
        <dbReference type="ARBA" id="ARBA00004141"/>
    </source>
</evidence>
<evidence type="ECO:0000313" key="12">
    <source>
        <dbReference type="Proteomes" id="UP000827284"/>
    </source>
</evidence>
<feature type="transmembrane region" description="Helical" evidence="9">
    <location>
        <begin position="281"/>
        <end position="301"/>
    </location>
</feature>
<evidence type="ECO:0000313" key="11">
    <source>
        <dbReference type="EMBL" id="GJJ74660.1"/>
    </source>
</evidence>
<feature type="compositionally biased region" description="Low complexity" evidence="8">
    <location>
        <begin position="483"/>
        <end position="498"/>
    </location>
</feature>
<evidence type="ECO:0000256" key="8">
    <source>
        <dbReference type="SAM" id="MobiDB-lite"/>
    </source>
</evidence>
<evidence type="ECO:0000256" key="4">
    <source>
        <dbReference type="ARBA" id="ARBA00022692"/>
    </source>
</evidence>
<dbReference type="EMBL" id="BQFW01000009">
    <property type="protein sequence ID" value="GJJ74660.1"/>
    <property type="molecule type" value="Genomic_DNA"/>
</dbReference>
<feature type="compositionally biased region" description="Basic residues" evidence="8">
    <location>
        <begin position="509"/>
        <end position="520"/>
    </location>
</feature>
<feature type="region of interest" description="Disordered" evidence="8">
    <location>
        <begin position="428"/>
        <end position="455"/>
    </location>
</feature>
<feature type="transmembrane region" description="Helical" evidence="9">
    <location>
        <begin position="205"/>
        <end position="225"/>
    </location>
</feature>
<comment type="similarity">
    <text evidence="2">Belongs to the amino acid/polyamine transporter 2 family.</text>
</comment>
<feature type="domain" description="Amino acid transporter transmembrane" evidence="10">
    <location>
        <begin position="22"/>
        <end position="381"/>
    </location>
</feature>
<keyword evidence="4 9" id="KW-0812">Transmembrane</keyword>
<dbReference type="InterPro" id="IPR013057">
    <property type="entry name" value="AA_transpt_TM"/>
</dbReference>
<feature type="transmembrane region" description="Helical" evidence="9">
    <location>
        <begin position="97"/>
        <end position="120"/>
    </location>
</feature>
<proteinExistence type="inferred from homology"/>
<feature type="transmembrane region" description="Helical" evidence="9">
    <location>
        <begin position="165"/>
        <end position="185"/>
    </location>
</feature>
<dbReference type="GO" id="GO:0016020">
    <property type="term" value="C:membrane"/>
    <property type="evidence" value="ECO:0007669"/>
    <property type="project" value="UniProtKB-SubCell"/>
</dbReference>
<dbReference type="OrthoDB" id="28208at2759"/>
<dbReference type="Proteomes" id="UP000827284">
    <property type="component" value="Unassembled WGS sequence"/>
</dbReference>
<feature type="region of interest" description="Disordered" evidence="8">
    <location>
        <begin position="472"/>
        <end position="523"/>
    </location>
</feature>
<comment type="caution">
    <text evidence="11">The sequence shown here is derived from an EMBL/GenBank/DDBJ whole genome shotgun (WGS) entry which is preliminary data.</text>
</comment>
<feature type="transmembrane region" description="Helical" evidence="9">
    <location>
        <begin position="54"/>
        <end position="76"/>
    </location>
</feature>
<evidence type="ECO:0000256" key="6">
    <source>
        <dbReference type="ARBA" id="ARBA00022989"/>
    </source>
</evidence>
<dbReference type="Pfam" id="PF01490">
    <property type="entry name" value="Aa_trans"/>
    <property type="match status" value="1"/>
</dbReference>
<keyword evidence="3" id="KW-0813">Transport</keyword>
<dbReference type="PANTHER" id="PTHR22950">
    <property type="entry name" value="AMINO ACID TRANSPORTER"/>
    <property type="match status" value="1"/>
</dbReference>
<gene>
    <name evidence="11" type="ORF">EMPS_07018</name>
</gene>
<reference evidence="11" key="1">
    <citation type="submission" date="2021-11" db="EMBL/GenBank/DDBJ databases">
        <authorList>
            <person name="Herlambang A."/>
            <person name="Guo Y."/>
            <person name="Takashima Y."/>
            <person name="Nishizawa T."/>
        </authorList>
    </citation>
    <scope>NUCLEOTIDE SEQUENCE</scope>
    <source>
        <strain evidence="11">E1425</strain>
    </source>
</reference>
<accession>A0A9P3HDQ2</accession>
<evidence type="ECO:0000256" key="7">
    <source>
        <dbReference type="ARBA" id="ARBA00023136"/>
    </source>
</evidence>
<dbReference type="GO" id="GO:0015179">
    <property type="term" value="F:L-amino acid transmembrane transporter activity"/>
    <property type="evidence" value="ECO:0007669"/>
    <property type="project" value="TreeGrafter"/>
</dbReference>
<evidence type="ECO:0000256" key="3">
    <source>
        <dbReference type="ARBA" id="ARBA00022448"/>
    </source>
</evidence>
<name>A0A9P3HDQ2_9FUNG</name>
<feature type="transmembrane region" description="Helical" evidence="9">
    <location>
        <begin position="347"/>
        <end position="373"/>
    </location>
</feature>
<keyword evidence="12" id="KW-1185">Reference proteome</keyword>
<feature type="transmembrane region" description="Helical" evidence="9">
    <location>
        <begin position="237"/>
        <end position="261"/>
    </location>
</feature>
<keyword evidence="6 9" id="KW-1133">Transmembrane helix</keyword>
<evidence type="ECO:0000256" key="5">
    <source>
        <dbReference type="ARBA" id="ARBA00022970"/>
    </source>
</evidence>
<dbReference type="AlphaFoldDB" id="A0A9P3HDQ2"/>
<feature type="transmembrane region" description="Helical" evidence="9">
    <location>
        <begin position="527"/>
        <end position="552"/>
    </location>
</feature>
<protein>
    <submittedName>
        <fullName evidence="11">Solute carrier family 38 (Sodium-coupled neutral amino acid transporter), member 11</fullName>
    </submittedName>
</protein>
<keyword evidence="5" id="KW-0029">Amino-acid transport</keyword>
<evidence type="ECO:0000256" key="9">
    <source>
        <dbReference type="SAM" id="Phobius"/>
    </source>
</evidence>
<reference evidence="11" key="2">
    <citation type="journal article" date="2022" name="Microbiol. Resour. Announc.">
        <title>Whole-Genome Sequence of Entomortierella parvispora E1425, a Mucoromycotan Fungus Associated with Burkholderiaceae-Related Endosymbiotic Bacteria.</title>
        <authorList>
            <person name="Herlambang A."/>
            <person name="Guo Y."/>
            <person name="Takashima Y."/>
            <person name="Narisawa K."/>
            <person name="Ohta H."/>
            <person name="Nishizawa T."/>
        </authorList>
    </citation>
    <scope>NUCLEOTIDE SEQUENCE</scope>
    <source>
        <strain evidence="11">E1425</strain>
    </source>
</reference>
<comment type="subcellular location">
    <subcellularLocation>
        <location evidence="1">Membrane</location>
        <topology evidence="1">Multi-pass membrane protein</topology>
    </subcellularLocation>
</comment>
<evidence type="ECO:0000256" key="2">
    <source>
        <dbReference type="ARBA" id="ARBA00008066"/>
    </source>
</evidence>